<dbReference type="EMBL" id="BLPF01000003">
    <property type="protein sequence ID" value="GFJ84554.1"/>
    <property type="molecule type" value="Genomic_DNA"/>
</dbReference>
<name>A0A6V8KL16_9ACTN</name>
<evidence type="ECO:0000313" key="2">
    <source>
        <dbReference type="Proteomes" id="UP000482800"/>
    </source>
</evidence>
<sequence length="131" mass="13703">MDAGDLAASGWRAGVERAAAVGCGRCRGGWRRVAAAGEAEQVADRGQGGRGGGGRAEAEVEALVGVGGVVEEGQQKVRHDGSGGEQQHACRCPNCRRPCRQSLFALRDPTITGRYQDIDKVTFPGRDDPGK</sequence>
<proteinExistence type="predicted"/>
<gene>
    <name evidence="1" type="ORF">Phou_087340</name>
</gene>
<protein>
    <submittedName>
        <fullName evidence="1">Uncharacterized protein</fullName>
    </submittedName>
</protein>
<reference evidence="1 2" key="2">
    <citation type="submission" date="2020-03" db="EMBL/GenBank/DDBJ databases">
        <authorList>
            <person name="Ichikawa N."/>
            <person name="Kimura A."/>
            <person name="Kitahashi Y."/>
            <person name="Uohara A."/>
        </authorList>
    </citation>
    <scope>NUCLEOTIDE SEQUENCE [LARGE SCALE GENOMIC DNA]</scope>
    <source>
        <strain evidence="1 2">NBRC 108639</strain>
    </source>
</reference>
<dbReference type="AlphaFoldDB" id="A0A6V8KL16"/>
<organism evidence="1 2">
    <name type="scientific">Phytohabitans houttuyneae</name>
    <dbReference type="NCBI Taxonomy" id="1076126"/>
    <lineage>
        <taxon>Bacteria</taxon>
        <taxon>Bacillati</taxon>
        <taxon>Actinomycetota</taxon>
        <taxon>Actinomycetes</taxon>
        <taxon>Micromonosporales</taxon>
        <taxon>Micromonosporaceae</taxon>
    </lineage>
</organism>
<keyword evidence="2" id="KW-1185">Reference proteome</keyword>
<dbReference type="Proteomes" id="UP000482800">
    <property type="component" value="Unassembled WGS sequence"/>
</dbReference>
<comment type="caution">
    <text evidence="1">The sequence shown here is derived from an EMBL/GenBank/DDBJ whole genome shotgun (WGS) entry which is preliminary data.</text>
</comment>
<evidence type="ECO:0000313" key="1">
    <source>
        <dbReference type="EMBL" id="GFJ84554.1"/>
    </source>
</evidence>
<accession>A0A6V8KL16</accession>
<reference evidence="1 2" key="1">
    <citation type="submission" date="2020-03" db="EMBL/GenBank/DDBJ databases">
        <title>Whole genome shotgun sequence of Phytohabitans houttuyneae NBRC 108639.</title>
        <authorList>
            <person name="Komaki H."/>
            <person name="Tamura T."/>
        </authorList>
    </citation>
    <scope>NUCLEOTIDE SEQUENCE [LARGE SCALE GENOMIC DNA]</scope>
    <source>
        <strain evidence="1 2">NBRC 108639</strain>
    </source>
</reference>